<accession>C7JH75</accession>
<evidence type="ECO:0000313" key="2">
    <source>
        <dbReference type="EMBL" id="BAH99329.1"/>
    </source>
</evidence>
<dbReference type="AlphaFoldDB" id="C7JH75"/>
<dbReference type="HOGENOM" id="CLU_1399819_0_0_5"/>
<dbReference type="RefSeq" id="WP_012812887.1">
    <property type="nucleotide sequence ID" value="NC_013209.1"/>
</dbReference>
<gene>
    <name evidence="2" type="ordered locus">APA01_11820</name>
</gene>
<dbReference type="Proteomes" id="UP000000948">
    <property type="component" value="Chromosome"/>
</dbReference>
<dbReference type="PATRIC" id="fig|634452.3.peg.1248"/>
<protein>
    <submittedName>
        <fullName evidence="2">Uncharacterized protein</fullName>
    </submittedName>
</protein>
<evidence type="ECO:0000256" key="1">
    <source>
        <dbReference type="SAM" id="MobiDB-lite"/>
    </source>
</evidence>
<sequence length="194" mass="21727">MSRTSTSSQQHTCQIIPFQMEITSRQQAYLTRWVQAAQPMGICDADVFVSEQKQAGISAGYVVVWVRETPDPAYQIYCHGNRWIVMDAIRDNKLGSFNTFADALNMIRPVMPREQGIVAVNISDRWQALSVLSDTDHKGTTGSLDHIFSNNGQLVEAHDAFDLDKKTMQQSEITPGQPHDRSDRLSVGKISTVE</sequence>
<organism evidence="2 3">
    <name type="scientific">Acetobacter pasteurianus (strain NBRC 105184 / IFO 3283-01)</name>
    <dbReference type="NCBI Taxonomy" id="634452"/>
    <lineage>
        <taxon>Bacteria</taxon>
        <taxon>Pseudomonadati</taxon>
        <taxon>Pseudomonadota</taxon>
        <taxon>Alphaproteobacteria</taxon>
        <taxon>Acetobacterales</taxon>
        <taxon>Acetobacteraceae</taxon>
        <taxon>Acetobacter</taxon>
    </lineage>
</organism>
<name>C7JH75_ACEP3</name>
<dbReference type="EMBL" id="AP011121">
    <property type="protein sequence ID" value="BAH99329.1"/>
    <property type="molecule type" value="Genomic_DNA"/>
</dbReference>
<evidence type="ECO:0000313" key="3">
    <source>
        <dbReference type="Proteomes" id="UP000000948"/>
    </source>
</evidence>
<proteinExistence type="predicted"/>
<feature type="region of interest" description="Disordered" evidence="1">
    <location>
        <begin position="169"/>
        <end position="194"/>
    </location>
</feature>
<reference evidence="2 3" key="1">
    <citation type="journal article" date="2009" name="Nucleic Acids Res.">
        <title>Whole-genome analyses reveal genetic instability of Acetobacter pasteurianus.</title>
        <authorList>
            <person name="Azuma Y."/>
            <person name="Hosoyama A."/>
            <person name="Matsutani M."/>
            <person name="Furuya N."/>
            <person name="Horikawa H."/>
            <person name="Harada T."/>
            <person name="Hirakawa H."/>
            <person name="Kuhara S."/>
            <person name="Matsushita K."/>
            <person name="Fujita N."/>
            <person name="Shirai M."/>
        </authorList>
    </citation>
    <scope>NUCLEOTIDE SEQUENCE [LARGE SCALE GENOMIC DNA]</scope>
    <source>
        <strain evidence="3">NBRC 105184 / IFO 3283-01</strain>
    </source>
</reference>
<dbReference type="KEGG" id="apt:APA01_11820"/>